<protein>
    <submittedName>
        <fullName evidence="2">Transcriptional regulator, BadM/Rrf2 family</fullName>
    </submittedName>
</protein>
<dbReference type="RefSeq" id="WP_083344639.1">
    <property type="nucleotide sequence ID" value="NZ_LT629690.1"/>
</dbReference>
<dbReference type="GO" id="GO:0003700">
    <property type="term" value="F:DNA-binding transcription factor activity"/>
    <property type="evidence" value="ECO:0007669"/>
    <property type="project" value="TreeGrafter"/>
</dbReference>
<dbReference type="Gene3D" id="1.10.10.10">
    <property type="entry name" value="Winged helix-like DNA-binding domain superfamily/Winged helix DNA-binding domain"/>
    <property type="match status" value="1"/>
</dbReference>
<evidence type="ECO:0000256" key="1">
    <source>
        <dbReference type="ARBA" id="ARBA00023125"/>
    </source>
</evidence>
<dbReference type="Proteomes" id="UP000182427">
    <property type="component" value="Chromosome I"/>
</dbReference>
<keyword evidence="1" id="KW-0238">DNA-binding</keyword>
<dbReference type="GO" id="GO:0003677">
    <property type="term" value="F:DNA binding"/>
    <property type="evidence" value="ECO:0007669"/>
    <property type="project" value="UniProtKB-KW"/>
</dbReference>
<name>A0A1G7ITG5_9BACT</name>
<dbReference type="InterPro" id="IPR036388">
    <property type="entry name" value="WH-like_DNA-bd_sf"/>
</dbReference>
<dbReference type="PANTHER" id="PTHR33221:SF4">
    <property type="entry name" value="HTH-TYPE TRANSCRIPTIONAL REPRESSOR NSRR"/>
    <property type="match status" value="1"/>
</dbReference>
<dbReference type="OrthoDB" id="9795923at2"/>
<gene>
    <name evidence="2" type="ORF">SAMN05444167_1569</name>
</gene>
<dbReference type="SUPFAM" id="SSF46785">
    <property type="entry name" value="Winged helix' DNA-binding domain"/>
    <property type="match status" value="1"/>
</dbReference>
<dbReference type="GO" id="GO:0005829">
    <property type="term" value="C:cytosol"/>
    <property type="evidence" value="ECO:0007669"/>
    <property type="project" value="TreeGrafter"/>
</dbReference>
<evidence type="ECO:0000313" key="3">
    <source>
        <dbReference type="Proteomes" id="UP000182427"/>
    </source>
</evidence>
<evidence type="ECO:0000313" key="2">
    <source>
        <dbReference type="EMBL" id="SDF16032.1"/>
    </source>
</evidence>
<dbReference type="NCBIfam" id="TIGR00738">
    <property type="entry name" value="rrf2_super"/>
    <property type="match status" value="1"/>
</dbReference>
<dbReference type="EMBL" id="LT629690">
    <property type="protein sequence ID" value="SDF16032.1"/>
    <property type="molecule type" value="Genomic_DNA"/>
</dbReference>
<dbReference type="Pfam" id="PF02082">
    <property type="entry name" value="Rrf2"/>
    <property type="match status" value="1"/>
</dbReference>
<reference evidence="2 3" key="1">
    <citation type="submission" date="2016-10" db="EMBL/GenBank/DDBJ databases">
        <authorList>
            <person name="de Groot N.N."/>
        </authorList>
    </citation>
    <scope>NUCLEOTIDE SEQUENCE [LARGE SCALE GENOMIC DNA]</scope>
    <source>
        <strain evidence="2 3">GAS232</strain>
    </source>
</reference>
<dbReference type="AlphaFoldDB" id="A0A1G7ITG5"/>
<dbReference type="PROSITE" id="PS51197">
    <property type="entry name" value="HTH_RRF2_2"/>
    <property type="match status" value="1"/>
</dbReference>
<dbReference type="InterPro" id="IPR036390">
    <property type="entry name" value="WH_DNA-bd_sf"/>
</dbReference>
<keyword evidence="3" id="KW-1185">Reference proteome</keyword>
<accession>A0A1G7ITG5</accession>
<dbReference type="PANTHER" id="PTHR33221">
    <property type="entry name" value="WINGED HELIX-TURN-HELIX TRANSCRIPTIONAL REGULATOR, RRF2 FAMILY"/>
    <property type="match status" value="1"/>
</dbReference>
<proteinExistence type="predicted"/>
<organism evidence="2 3">
    <name type="scientific">Terriglobus roseus</name>
    <dbReference type="NCBI Taxonomy" id="392734"/>
    <lineage>
        <taxon>Bacteria</taxon>
        <taxon>Pseudomonadati</taxon>
        <taxon>Acidobacteriota</taxon>
        <taxon>Terriglobia</taxon>
        <taxon>Terriglobales</taxon>
        <taxon>Acidobacteriaceae</taxon>
        <taxon>Terriglobus</taxon>
    </lineage>
</organism>
<sequence>MQLTRFSDLSLRLLLYLASRDKPLETVVTVRAAAELFHVPYTHMVKVAYQLGLAGLVETAKGRGGGLRLGRRPESLRIGEIVRITEPKGGLIDCWTQPCPLREDCLLKSALDEAYEAFFRALDRYSLAQMAKTPSLQKLVQITG</sequence>
<dbReference type="InterPro" id="IPR000944">
    <property type="entry name" value="Tscrpt_reg_Rrf2"/>
</dbReference>